<dbReference type="InterPro" id="IPR005331">
    <property type="entry name" value="Sulfotransferase"/>
</dbReference>
<feature type="non-terminal residue" evidence="10">
    <location>
        <position position="360"/>
    </location>
</feature>
<dbReference type="EC" id="2.8.2.-" evidence="9"/>
<keyword evidence="4" id="KW-0812">Transmembrane</keyword>
<evidence type="ECO:0000256" key="7">
    <source>
        <dbReference type="ARBA" id="ARBA00023136"/>
    </source>
</evidence>
<dbReference type="Pfam" id="PF03567">
    <property type="entry name" value="Sulfotransfer_2"/>
    <property type="match status" value="1"/>
</dbReference>
<proteinExistence type="inferred from homology"/>
<keyword evidence="9" id="KW-0119">Carbohydrate metabolism</keyword>
<evidence type="ECO:0000256" key="9">
    <source>
        <dbReference type="RuleBase" id="RU364020"/>
    </source>
</evidence>
<evidence type="ECO:0000313" key="10">
    <source>
        <dbReference type="EMBL" id="CAH3169369.1"/>
    </source>
</evidence>
<evidence type="ECO:0000256" key="3">
    <source>
        <dbReference type="ARBA" id="ARBA00022679"/>
    </source>
</evidence>
<keyword evidence="7" id="KW-0472">Membrane</keyword>
<dbReference type="PANTHER" id="PTHR12137:SF2">
    <property type="entry name" value="CARBOHYDRATE SULFOTRANSFERASE 10"/>
    <property type="match status" value="1"/>
</dbReference>
<gene>
    <name evidence="10" type="ORF">PLOB_00009761</name>
</gene>
<evidence type="ECO:0000256" key="6">
    <source>
        <dbReference type="ARBA" id="ARBA00023034"/>
    </source>
</evidence>
<evidence type="ECO:0000256" key="5">
    <source>
        <dbReference type="ARBA" id="ARBA00022989"/>
    </source>
</evidence>
<dbReference type="InterPro" id="IPR018011">
    <property type="entry name" value="Carb_sulfotrans_8-10"/>
</dbReference>
<dbReference type="Proteomes" id="UP001159405">
    <property type="component" value="Unassembled WGS sequence"/>
</dbReference>
<keyword evidence="6 9" id="KW-0333">Golgi apparatus</keyword>
<evidence type="ECO:0000256" key="8">
    <source>
        <dbReference type="ARBA" id="ARBA00023180"/>
    </source>
</evidence>
<keyword evidence="11" id="KW-1185">Reference proteome</keyword>
<name>A0ABN8QRV3_9CNID</name>
<protein>
    <recommendedName>
        <fullName evidence="9">Carbohydrate sulfotransferase</fullName>
        <ecNumber evidence="9">2.8.2.-</ecNumber>
    </recommendedName>
</protein>
<feature type="non-terminal residue" evidence="10">
    <location>
        <position position="1"/>
    </location>
</feature>
<dbReference type="PANTHER" id="PTHR12137">
    <property type="entry name" value="CARBOHYDRATE SULFOTRANSFERASE"/>
    <property type="match status" value="1"/>
</dbReference>
<evidence type="ECO:0000256" key="4">
    <source>
        <dbReference type="ARBA" id="ARBA00022692"/>
    </source>
</evidence>
<dbReference type="EMBL" id="CALNXK010000149">
    <property type="protein sequence ID" value="CAH3169369.1"/>
    <property type="molecule type" value="Genomic_DNA"/>
</dbReference>
<keyword evidence="3 9" id="KW-0808">Transferase</keyword>
<accession>A0ABN8QRV3</accession>
<keyword evidence="8 9" id="KW-0325">Glycoprotein</keyword>
<evidence type="ECO:0000256" key="1">
    <source>
        <dbReference type="ARBA" id="ARBA00004323"/>
    </source>
</evidence>
<sequence length="360" mass="43050">LINIIVNEKFKTLYCYIPKVGCTPWKKVMVQLNPSESDVWVHDPSNFQFLVDYPQNESEQMMKLYFKFLFVREPFERILSAYIDKFFNYDPAFYTLWGPDIAPTRYVSGEETSYKSIITFEEFVNFVVRLHENDEFRNEHWQTFDKLCHPCGIDYDFIGGFENLEKEVRHVFEISSLKHANFLADYPQNESEQMMKSYFKFLFVREPFERILSAYIDKFFNYDPAFYSLWGPDIAPTRYVSGEETSYKSIITFEEFVNFVVRLHENDEFRNEHWQTFDKLCHPCGIDYDFIGGFENLEKEVRHVFEISSVKHAKVSLPEIKPSKTSSKIPFFYSQLSKQLLNRLIRIFRGDSEMFEYDIP</sequence>
<comment type="subcellular location">
    <subcellularLocation>
        <location evidence="1 9">Golgi apparatus membrane</location>
        <topology evidence="1 9">Single-pass type II membrane protein</topology>
    </subcellularLocation>
</comment>
<comment type="similarity">
    <text evidence="2 9">Belongs to the sulfotransferase 2 family.</text>
</comment>
<keyword evidence="5" id="KW-1133">Transmembrane helix</keyword>
<evidence type="ECO:0000313" key="11">
    <source>
        <dbReference type="Proteomes" id="UP001159405"/>
    </source>
</evidence>
<evidence type="ECO:0000256" key="2">
    <source>
        <dbReference type="ARBA" id="ARBA00006339"/>
    </source>
</evidence>
<keyword evidence="9" id="KW-0735">Signal-anchor</keyword>
<comment type="caution">
    <text evidence="10">The sequence shown here is derived from an EMBL/GenBank/DDBJ whole genome shotgun (WGS) entry which is preliminary data.</text>
</comment>
<organism evidence="10 11">
    <name type="scientific">Porites lobata</name>
    <dbReference type="NCBI Taxonomy" id="104759"/>
    <lineage>
        <taxon>Eukaryota</taxon>
        <taxon>Metazoa</taxon>
        <taxon>Cnidaria</taxon>
        <taxon>Anthozoa</taxon>
        <taxon>Hexacorallia</taxon>
        <taxon>Scleractinia</taxon>
        <taxon>Fungiina</taxon>
        <taxon>Poritidae</taxon>
        <taxon>Porites</taxon>
    </lineage>
</organism>
<reference evidence="10 11" key="1">
    <citation type="submission" date="2022-05" db="EMBL/GenBank/DDBJ databases">
        <authorList>
            <consortium name="Genoscope - CEA"/>
            <person name="William W."/>
        </authorList>
    </citation>
    <scope>NUCLEOTIDE SEQUENCE [LARGE SCALE GENOMIC DNA]</scope>
</reference>